<organism evidence="3 4">
    <name type="scientific">Methanobrevibacter ruminantium (strain ATCC 35063 / DSM 1093 / JCM 13430 / OCM 146 / M1)</name>
    <name type="common">Methanobacterium ruminantium</name>
    <dbReference type="NCBI Taxonomy" id="634498"/>
    <lineage>
        <taxon>Archaea</taxon>
        <taxon>Methanobacteriati</taxon>
        <taxon>Methanobacteriota</taxon>
        <taxon>Methanomada group</taxon>
        <taxon>Methanobacteria</taxon>
        <taxon>Methanobacteriales</taxon>
        <taxon>Methanobacteriaceae</taxon>
        <taxon>Methanobrevibacter</taxon>
    </lineage>
</organism>
<keyword evidence="3" id="KW-0808">Transferase</keyword>
<dbReference type="SUPFAM" id="SSF53448">
    <property type="entry name" value="Nucleotide-diphospho-sugar transferases"/>
    <property type="match status" value="1"/>
</dbReference>
<dbReference type="GO" id="GO:0016758">
    <property type="term" value="F:hexosyltransferase activity"/>
    <property type="evidence" value="ECO:0007669"/>
    <property type="project" value="UniProtKB-ARBA"/>
</dbReference>
<dbReference type="CDD" id="cd00761">
    <property type="entry name" value="Glyco_tranf_GTA_type"/>
    <property type="match status" value="1"/>
</dbReference>
<accession>D3E318</accession>
<dbReference type="CAZy" id="GT2">
    <property type="family name" value="Glycosyltransferase Family 2"/>
</dbReference>
<sequence length="1285" mass="150048">MAAYNSGAYIQETLDSLINQSLDFKENIQVIIVNDASSDNTESVCQEYIKNYPNNIILINNRINCGPAHTRNVGLHYAEGEIINFLDSDDYISKKTFERVDSFFEDFVHVDMASIPIKFVGSKRGDHPLNYKYKGTGVINLLNNPDAIQLSSASAFFRSDILKASLFNHSRSRYDGSVSVVYNDNSPVSDSIPMIFNENLSVSEDALLINQMLLRNPLLGILSNCTYFYRKKATDNTSLISDSANHRSYFTSRVNNYMIRLINDSLDLYGKVPEFIQYVVMYDLQWIMEIRQVDHLLDLEDLTHLYDKLISILFYIGDKVIFNQRSIPSILKSHILLLKYFGWGYLDDKTFNFKQIDKKYYDEHGNLIPYIEKDQLSFIIQKLELNKIYLDIVDIKNIKSKINLNNNNNGTPDDDKKDDGKNSHDFYLSSQDDEDRQELYLSGMITSFFNSDFDIYAIVSEKDKSSSHILEKEIKVKKISYPQRDNLSLNFNYGYNQCFEVRIPLSEKTSRISFRMGFKSLNEVCNSLGIETLSEDSFDYINHHDLAFSGDLLIDYNHTSRLSQVSNYKISKDYLILDNGNHMIVRKRSLLTTIKYELVTFASILGEREEGWRTGILLRALYFILYPFYRNKRIWIFMDLPYTADDNGLQLFKSVRNMDKLKLEDYNKLLDLDESLLSRERHPYKYELFEGKDIGLVGLIKNVFSSIKNVFSRDSDDDENGKVKFIKGGSLGLDDKYDELEDNGDYSDYLNEHFGFADVNEDYLDNQDIQVEGSSFEDDIEHSSKFRRNVYGKAGFVKSFDAKVDAKYNDSLNSLENRFDKRVSNIKTRTRNADVREKVGLSRDRDDNFSKGFSPIDFIYGFDLSKFLSENSFVYLVNYILYRISKLLLRPRKIKRIDNRKIKKYFTLEQSTSHFNNVRHMENQYIASSNRDKLRKLLAREKQSNEYNALKKIGPVLAYKSLKHRIYALYAEVIVSSHPDNNLIYPFYGNFPHVAGLVKAKTVFLQHGVTKDDVSFWLNRFDKNLDMIVTVSDLERDSFFPRFDGDGEYISSYYGYDKETVQVLGFPRFDYLESLEDKKEIVIMPTWRRQLHNLKKEEFVNTNFFRTFNALINDKVLLDYLDSHGYKLVFKPHPNLNKYIGLFDKDSRVEFDLNDLNFAENSKDGTAKYGSRRYADIFNHSSLIVTDFSSVSFDFAYLKKPIIYYHYDNDYHFDSENGYFNYESMGFGPVIKSHKELVMSIIGSIESGCTMDELYKGRVDKFFKYHDRDNSRRVYKAILEMDKYY</sequence>
<dbReference type="PANTHER" id="PTHR22916">
    <property type="entry name" value="GLYCOSYLTRANSFERASE"/>
    <property type="match status" value="1"/>
</dbReference>
<evidence type="ECO:0000313" key="4">
    <source>
        <dbReference type="Proteomes" id="UP000008680"/>
    </source>
</evidence>
<dbReference type="Pfam" id="PF00535">
    <property type="entry name" value="Glycos_transf_2"/>
    <property type="match status" value="1"/>
</dbReference>
<dbReference type="InterPro" id="IPR029044">
    <property type="entry name" value="Nucleotide-diphossugar_trans"/>
</dbReference>
<protein>
    <submittedName>
        <fullName evidence="3">Glycosyl transferase GT2 family/CDP-glycerol:poly(Glycerophosphate) glycerophosphotransferase</fullName>
    </submittedName>
</protein>
<dbReference type="InterPro" id="IPR043148">
    <property type="entry name" value="TagF_C"/>
</dbReference>
<feature type="domain" description="Glycosyltransferase 2-like" evidence="2">
    <location>
        <begin position="1"/>
        <end position="159"/>
    </location>
</feature>
<evidence type="ECO:0000259" key="2">
    <source>
        <dbReference type="Pfam" id="PF00535"/>
    </source>
</evidence>
<dbReference type="eggNOG" id="arCOG01381">
    <property type="taxonomic scope" value="Archaea"/>
</dbReference>
<dbReference type="eggNOG" id="arCOG04827">
    <property type="taxonomic scope" value="Archaea"/>
</dbReference>
<dbReference type="EMBL" id="CP001719">
    <property type="protein sequence ID" value="ADC46929.1"/>
    <property type="molecule type" value="Genomic_DNA"/>
</dbReference>
<dbReference type="Gene3D" id="3.40.50.12580">
    <property type="match status" value="1"/>
</dbReference>
<dbReference type="KEGG" id="mru:mru_1078"/>
<dbReference type="PATRIC" id="fig|634498.28.peg.1079"/>
<evidence type="ECO:0000313" key="3">
    <source>
        <dbReference type="EMBL" id="ADC46929.1"/>
    </source>
</evidence>
<feature type="compositionally biased region" description="Basic and acidic residues" evidence="1">
    <location>
        <begin position="413"/>
        <end position="424"/>
    </location>
</feature>
<reference evidence="3 4" key="1">
    <citation type="journal article" date="2010" name="PLoS ONE">
        <title>The genome sequence of the rumen methanogen Methanobrevibacter ruminantium reveals new possibilities for controlling ruminant methane emissions.</title>
        <authorList>
            <person name="Leahy S.C."/>
            <person name="Kelly W.J."/>
            <person name="Altermann E."/>
            <person name="Ronimus R.S."/>
            <person name="Yeoman C.J."/>
            <person name="Pacheco D.M."/>
            <person name="Li D."/>
            <person name="Kong Z."/>
            <person name="McTavish S."/>
            <person name="Sang C."/>
            <person name="Lambie S.C."/>
            <person name="Janssen P.H."/>
            <person name="Dey D."/>
            <person name="Attwood G.T."/>
        </authorList>
    </citation>
    <scope>NUCLEOTIDE SEQUENCE [LARGE SCALE GENOMIC DNA]</scope>
    <source>
        <strain evidence="4">ATCC 35063 / DSM 1093 / JCM 13430 / OCM 146 / M1</strain>
    </source>
</reference>
<dbReference type="Pfam" id="PF04464">
    <property type="entry name" value="Glyphos_transf"/>
    <property type="match status" value="1"/>
</dbReference>
<keyword evidence="4" id="KW-1185">Reference proteome</keyword>
<gene>
    <name evidence="3" type="ordered locus">mru_1078</name>
</gene>
<dbReference type="InterPro" id="IPR007554">
    <property type="entry name" value="Glycerophosphate_synth"/>
</dbReference>
<dbReference type="SUPFAM" id="SSF53756">
    <property type="entry name" value="UDP-Glycosyltransferase/glycogen phosphorylase"/>
    <property type="match status" value="1"/>
</dbReference>
<feature type="region of interest" description="Disordered" evidence="1">
    <location>
        <begin position="404"/>
        <end position="427"/>
    </location>
</feature>
<evidence type="ECO:0000256" key="1">
    <source>
        <dbReference type="SAM" id="MobiDB-lite"/>
    </source>
</evidence>
<dbReference type="GO" id="GO:0016020">
    <property type="term" value="C:membrane"/>
    <property type="evidence" value="ECO:0007669"/>
    <property type="project" value="InterPro"/>
</dbReference>
<dbReference type="InterPro" id="IPR001173">
    <property type="entry name" value="Glyco_trans_2-like"/>
</dbReference>
<dbReference type="HOGENOM" id="CLU_006538_0_0_2"/>
<dbReference type="STRING" id="634498.mru_1078"/>
<dbReference type="Proteomes" id="UP000008680">
    <property type="component" value="Chromosome"/>
</dbReference>
<dbReference type="PANTHER" id="PTHR22916:SF3">
    <property type="entry name" value="UDP-GLCNAC:BETAGAL BETA-1,3-N-ACETYLGLUCOSAMINYLTRANSFERASE-LIKE PROTEIN 1"/>
    <property type="match status" value="1"/>
</dbReference>
<dbReference type="Gene3D" id="3.90.550.10">
    <property type="entry name" value="Spore Coat Polysaccharide Biosynthesis Protein SpsA, Chain A"/>
    <property type="match status" value="1"/>
</dbReference>
<dbReference type="GO" id="GO:0047355">
    <property type="term" value="F:CDP-glycerol glycerophosphotransferase activity"/>
    <property type="evidence" value="ECO:0007669"/>
    <property type="project" value="InterPro"/>
</dbReference>
<proteinExistence type="predicted"/>
<name>D3E318_METRM</name>